<evidence type="ECO:0000313" key="7">
    <source>
        <dbReference type="EMBL" id="ENN81676.1"/>
    </source>
</evidence>
<dbReference type="PANTHER" id="PTHR13158:SF5">
    <property type="entry name" value="NAD KINASE 2, MITOCHONDRIAL"/>
    <property type="match status" value="1"/>
</dbReference>
<name>N6ULZ0_DENPD</name>
<dbReference type="InterPro" id="IPR017437">
    <property type="entry name" value="ATP-NAD_kinase_PpnK-typ_C"/>
</dbReference>
<gene>
    <name evidence="7" type="ORF">YQE_01928</name>
</gene>
<keyword evidence="6" id="KW-0520">NAD</keyword>
<dbReference type="Pfam" id="PF01513">
    <property type="entry name" value="NAD_kinase"/>
    <property type="match status" value="1"/>
</dbReference>
<keyword evidence="5" id="KW-0521">NADP</keyword>
<dbReference type="HOGENOM" id="CLU_039559_0_0_1"/>
<feature type="non-terminal residue" evidence="7">
    <location>
        <position position="1"/>
    </location>
</feature>
<sequence length="324" mass="36136">MIRYHDLHKKFEENVVNTFENLGVSVKVVNRYSYTPEDVANADVVIPTGGDGTFLLAASMINDNKKPVIGLNSDPNRSEGYLCLPKRYSTNVRDAVERLNKGDFTWLMRSRIRTTLLVCGEQNLVPKYLHDSEFDCFPRQTDGIAKEKVSKVLPCLALNEVFVGETLSARVSHLQMRLNGSTENTNLKCSGICISTGTGSTSWHLSINRLPVQNVAELLRLIDIDPTEGKDSLATVLSDIYNKNLIFNADDRRMSYTIRELISAAVWPDPKGIKPRGFARKIEIKSNCFEASLVIDGGVSFSFNDGTTALLEIRPEDALRTVVF</sequence>
<evidence type="ECO:0000256" key="5">
    <source>
        <dbReference type="ARBA" id="ARBA00022857"/>
    </source>
</evidence>
<accession>N6ULZ0</accession>
<organism evidence="7">
    <name type="scientific">Dendroctonus ponderosae</name>
    <name type="common">Mountain pine beetle</name>
    <dbReference type="NCBI Taxonomy" id="77166"/>
    <lineage>
        <taxon>Eukaryota</taxon>
        <taxon>Metazoa</taxon>
        <taxon>Ecdysozoa</taxon>
        <taxon>Arthropoda</taxon>
        <taxon>Hexapoda</taxon>
        <taxon>Insecta</taxon>
        <taxon>Pterygota</taxon>
        <taxon>Neoptera</taxon>
        <taxon>Endopterygota</taxon>
        <taxon>Coleoptera</taxon>
        <taxon>Polyphaga</taxon>
        <taxon>Cucujiformia</taxon>
        <taxon>Curculionidae</taxon>
        <taxon>Scolytinae</taxon>
        <taxon>Dendroctonus</taxon>
    </lineage>
</organism>
<keyword evidence="3" id="KW-0808">Transferase</keyword>
<dbReference type="GO" id="GO:0003951">
    <property type="term" value="F:NAD+ kinase activity"/>
    <property type="evidence" value="ECO:0007669"/>
    <property type="project" value="UniProtKB-EC"/>
</dbReference>
<dbReference type="PANTHER" id="PTHR13158">
    <property type="match status" value="1"/>
</dbReference>
<dbReference type="EMBL" id="KB740073">
    <property type="protein sequence ID" value="ENN81676.1"/>
    <property type="molecule type" value="Genomic_DNA"/>
</dbReference>
<dbReference type="Gene3D" id="2.60.200.30">
    <property type="entry name" value="Probable inorganic polyphosphate/atp-NAD kinase, domain 2"/>
    <property type="match status" value="1"/>
</dbReference>
<evidence type="ECO:0000256" key="6">
    <source>
        <dbReference type="ARBA" id="ARBA00023027"/>
    </source>
</evidence>
<evidence type="ECO:0000256" key="3">
    <source>
        <dbReference type="ARBA" id="ARBA00022679"/>
    </source>
</evidence>
<dbReference type="Gene3D" id="3.40.50.10330">
    <property type="entry name" value="Probable inorganic polyphosphate/atp-NAD kinase, domain 1"/>
    <property type="match status" value="1"/>
</dbReference>
<dbReference type="InterPro" id="IPR016064">
    <property type="entry name" value="NAD/diacylglycerol_kinase_sf"/>
</dbReference>
<dbReference type="OMA" id="YGMNRVE"/>
<comment type="similarity">
    <text evidence="1">Belongs to the NAD kinase family.</text>
</comment>
<dbReference type="GO" id="GO:0005739">
    <property type="term" value="C:mitochondrion"/>
    <property type="evidence" value="ECO:0007669"/>
    <property type="project" value="TreeGrafter"/>
</dbReference>
<dbReference type="OrthoDB" id="185618at2759"/>
<proteinExistence type="inferred from homology"/>
<protein>
    <recommendedName>
        <fullName evidence="2">NAD(+) kinase</fullName>
        <ecNumber evidence="2">2.7.1.23</ecNumber>
    </recommendedName>
</protein>
<evidence type="ECO:0000256" key="4">
    <source>
        <dbReference type="ARBA" id="ARBA00022777"/>
    </source>
</evidence>
<dbReference type="GO" id="GO:0019674">
    <property type="term" value="P:NAD+ metabolic process"/>
    <property type="evidence" value="ECO:0007669"/>
    <property type="project" value="InterPro"/>
</dbReference>
<dbReference type="GO" id="GO:0006741">
    <property type="term" value="P:NADP+ biosynthetic process"/>
    <property type="evidence" value="ECO:0007669"/>
    <property type="project" value="InterPro"/>
</dbReference>
<evidence type="ECO:0000256" key="2">
    <source>
        <dbReference type="ARBA" id="ARBA00012120"/>
    </source>
</evidence>
<keyword evidence="4" id="KW-0418">Kinase</keyword>
<dbReference type="SUPFAM" id="SSF111331">
    <property type="entry name" value="NAD kinase/diacylglycerol kinase-like"/>
    <property type="match status" value="1"/>
</dbReference>
<dbReference type="AlphaFoldDB" id="N6ULZ0"/>
<reference evidence="7" key="1">
    <citation type="journal article" date="2013" name="Genome Biol.">
        <title>Draft genome of the mountain pine beetle, Dendroctonus ponderosae Hopkins, a major forest pest.</title>
        <authorList>
            <person name="Keeling C.I."/>
            <person name="Yuen M.M."/>
            <person name="Liao N.Y."/>
            <person name="Docking T.R."/>
            <person name="Chan S.K."/>
            <person name="Taylor G.A."/>
            <person name="Palmquist D.L."/>
            <person name="Jackman S.D."/>
            <person name="Nguyen A."/>
            <person name="Li M."/>
            <person name="Henderson H."/>
            <person name="Janes J.K."/>
            <person name="Zhao Y."/>
            <person name="Pandoh P."/>
            <person name="Moore R."/>
            <person name="Sperling F.A."/>
            <person name="Huber D.P."/>
            <person name="Birol I."/>
            <person name="Jones S.J."/>
            <person name="Bohlmann J."/>
        </authorList>
    </citation>
    <scope>NUCLEOTIDE SEQUENCE</scope>
</reference>
<dbReference type="EC" id="2.7.1.23" evidence="2"/>
<dbReference type="InterPro" id="IPR002504">
    <property type="entry name" value="NADK"/>
</dbReference>
<dbReference type="InterPro" id="IPR017438">
    <property type="entry name" value="ATP-NAD_kinase_N"/>
</dbReference>
<evidence type="ECO:0000256" key="1">
    <source>
        <dbReference type="ARBA" id="ARBA00010995"/>
    </source>
</evidence>